<protein>
    <submittedName>
        <fullName evidence="9">Oligopeptide transport system permease protein OppB</fullName>
    </submittedName>
</protein>
<feature type="transmembrane region" description="Helical" evidence="7">
    <location>
        <begin position="213"/>
        <end position="234"/>
    </location>
</feature>
<evidence type="ECO:0000256" key="7">
    <source>
        <dbReference type="RuleBase" id="RU363032"/>
    </source>
</evidence>
<keyword evidence="2 7" id="KW-0813">Transport</keyword>
<feature type="domain" description="ABC transmembrane type-1" evidence="8">
    <location>
        <begin position="125"/>
        <end position="337"/>
    </location>
</feature>
<organism evidence="9">
    <name type="scientific">uncultured Thermomicrobiales bacterium</name>
    <dbReference type="NCBI Taxonomy" id="1645740"/>
    <lineage>
        <taxon>Bacteria</taxon>
        <taxon>Pseudomonadati</taxon>
        <taxon>Thermomicrobiota</taxon>
        <taxon>Thermomicrobia</taxon>
        <taxon>Thermomicrobiales</taxon>
        <taxon>environmental samples</taxon>
    </lineage>
</organism>
<keyword evidence="4 7" id="KW-0812">Transmembrane</keyword>
<evidence type="ECO:0000256" key="2">
    <source>
        <dbReference type="ARBA" id="ARBA00022448"/>
    </source>
</evidence>
<evidence type="ECO:0000313" key="9">
    <source>
        <dbReference type="EMBL" id="CAA9545926.1"/>
    </source>
</evidence>
<dbReference type="GO" id="GO:0055085">
    <property type="term" value="P:transmembrane transport"/>
    <property type="evidence" value="ECO:0007669"/>
    <property type="project" value="InterPro"/>
</dbReference>
<keyword evidence="6 7" id="KW-0472">Membrane</keyword>
<reference evidence="9" key="1">
    <citation type="submission" date="2020-02" db="EMBL/GenBank/DDBJ databases">
        <authorList>
            <person name="Meier V. D."/>
        </authorList>
    </citation>
    <scope>NUCLEOTIDE SEQUENCE</scope>
    <source>
        <strain evidence="9">AVDCRST_MAG49</strain>
    </source>
</reference>
<dbReference type="SUPFAM" id="SSF161098">
    <property type="entry name" value="MetI-like"/>
    <property type="match status" value="1"/>
</dbReference>
<dbReference type="PROSITE" id="PS50928">
    <property type="entry name" value="ABC_TM1"/>
    <property type="match status" value="1"/>
</dbReference>
<comment type="subcellular location">
    <subcellularLocation>
        <location evidence="1 7">Cell membrane</location>
        <topology evidence="1 7">Multi-pass membrane protein</topology>
    </subcellularLocation>
</comment>
<feature type="transmembrane region" description="Helical" evidence="7">
    <location>
        <begin position="129"/>
        <end position="151"/>
    </location>
</feature>
<keyword evidence="3" id="KW-1003">Cell membrane</keyword>
<dbReference type="Gene3D" id="1.10.3720.10">
    <property type="entry name" value="MetI-like"/>
    <property type="match status" value="1"/>
</dbReference>
<feature type="transmembrane region" description="Helical" evidence="7">
    <location>
        <begin position="163"/>
        <end position="187"/>
    </location>
</feature>
<keyword evidence="5 7" id="KW-1133">Transmembrane helix</keyword>
<feature type="transmembrane region" description="Helical" evidence="7">
    <location>
        <begin position="12"/>
        <end position="32"/>
    </location>
</feature>
<evidence type="ECO:0000256" key="5">
    <source>
        <dbReference type="ARBA" id="ARBA00022989"/>
    </source>
</evidence>
<evidence type="ECO:0000256" key="1">
    <source>
        <dbReference type="ARBA" id="ARBA00004651"/>
    </source>
</evidence>
<evidence type="ECO:0000256" key="4">
    <source>
        <dbReference type="ARBA" id="ARBA00022692"/>
    </source>
</evidence>
<dbReference type="AlphaFoldDB" id="A0A6J4UBX3"/>
<feature type="transmembrane region" description="Helical" evidence="7">
    <location>
        <begin position="317"/>
        <end position="344"/>
    </location>
</feature>
<dbReference type="InterPro" id="IPR035906">
    <property type="entry name" value="MetI-like_sf"/>
</dbReference>
<sequence length="351" mass="38479">MIAVLRPLAVRALTLFGVLIAVLVLLVLSLGATGFSDDLLNAQVSEQLRGEREGLARTIRDPAQLEAAVAERQRQLEAFYGLDDPWYIRLPPQVFRVLRLDLGEARSLRTAEGSTRIADIVQERLPYTVLLLTTSTIITALVGLAVGARMATRVGSRIDRAMAYFAAVSFAVPSWWLGILLILVLAFQLDWLPSGGMYSTPPPTGRWDRAVDLAHHAILPILTLVPISIGPYIYTVRTMTVTVAQEDHVQLARAKGLPEGLVNRRHILRVAAPPIVTGLILGLAGSLSGSILVETVFNWQGMGRLYYDAVSGTPDEGVIVALTFVFTLMYVVARFVLDILYVLLDPRVRYG</sequence>
<name>A0A6J4UBX3_9BACT</name>
<comment type="similarity">
    <text evidence="7">Belongs to the binding-protein-dependent transport system permease family.</text>
</comment>
<evidence type="ECO:0000256" key="3">
    <source>
        <dbReference type="ARBA" id="ARBA00022475"/>
    </source>
</evidence>
<accession>A0A6J4UBX3</accession>
<dbReference type="PANTHER" id="PTHR30465:SF45">
    <property type="entry name" value="BINDING-PROTEIN-DEPENDENT TRANSPORT SYSTEMS INNER MEMBRANE COMPONENT"/>
    <property type="match status" value="1"/>
</dbReference>
<evidence type="ECO:0000259" key="8">
    <source>
        <dbReference type="PROSITE" id="PS50928"/>
    </source>
</evidence>
<dbReference type="PANTHER" id="PTHR30465">
    <property type="entry name" value="INNER MEMBRANE ABC TRANSPORTER"/>
    <property type="match status" value="1"/>
</dbReference>
<evidence type="ECO:0000256" key="6">
    <source>
        <dbReference type="ARBA" id="ARBA00023136"/>
    </source>
</evidence>
<gene>
    <name evidence="9" type="ORF">AVDCRST_MAG49-1339</name>
</gene>
<dbReference type="InterPro" id="IPR000515">
    <property type="entry name" value="MetI-like"/>
</dbReference>
<proteinExistence type="inferred from homology"/>
<dbReference type="GO" id="GO:0005886">
    <property type="term" value="C:plasma membrane"/>
    <property type="evidence" value="ECO:0007669"/>
    <property type="project" value="UniProtKB-SubCell"/>
</dbReference>
<feature type="transmembrane region" description="Helical" evidence="7">
    <location>
        <begin position="275"/>
        <end position="297"/>
    </location>
</feature>
<dbReference type="Pfam" id="PF00528">
    <property type="entry name" value="BPD_transp_1"/>
    <property type="match status" value="1"/>
</dbReference>
<dbReference type="CDD" id="cd06261">
    <property type="entry name" value="TM_PBP2"/>
    <property type="match status" value="1"/>
</dbReference>
<dbReference type="EMBL" id="CADCWG010000079">
    <property type="protein sequence ID" value="CAA9545926.1"/>
    <property type="molecule type" value="Genomic_DNA"/>
</dbReference>